<dbReference type="EMBL" id="LR797455">
    <property type="protein sequence ID" value="CAB4217691.1"/>
    <property type="molecule type" value="Genomic_DNA"/>
</dbReference>
<evidence type="ECO:0000313" key="2">
    <source>
        <dbReference type="EMBL" id="CAB4150653.1"/>
    </source>
</evidence>
<dbReference type="EMBL" id="LR797080">
    <property type="protein sequence ID" value="CAB4185851.1"/>
    <property type="molecule type" value="Genomic_DNA"/>
</dbReference>
<dbReference type="EMBL" id="LR796551">
    <property type="protein sequence ID" value="CAB4150653.1"/>
    <property type="molecule type" value="Genomic_DNA"/>
</dbReference>
<accession>A0A6J5N092</accession>
<evidence type="ECO:0000313" key="5">
    <source>
        <dbReference type="EMBL" id="CAB4185851.1"/>
    </source>
</evidence>
<dbReference type="EMBL" id="LR797188">
    <property type="protein sequence ID" value="CAB4192952.1"/>
    <property type="molecule type" value="Genomic_DNA"/>
</dbReference>
<organism evidence="2">
    <name type="scientific">uncultured Caudovirales phage</name>
    <dbReference type="NCBI Taxonomy" id="2100421"/>
    <lineage>
        <taxon>Viruses</taxon>
        <taxon>Duplodnaviria</taxon>
        <taxon>Heunggongvirae</taxon>
        <taxon>Uroviricota</taxon>
        <taxon>Caudoviricetes</taxon>
        <taxon>Peduoviridae</taxon>
        <taxon>Maltschvirus</taxon>
        <taxon>Maltschvirus maltsch</taxon>
    </lineage>
</organism>
<evidence type="ECO:0000313" key="4">
    <source>
        <dbReference type="EMBL" id="CAB4179720.1"/>
    </source>
</evidence>
<reference evidence="2" key="1">
    <citation type="submission" date="2020-04" db="EMBL/GenBank/DDBJ databases">
        <authorList>
            <person name="Chiriac C."/>
            <person name="Salcher M."/>
            <person name="Ghai R."/>
            <person name="Kavagutti S V."/>
        </authorList>
    </citation>
    <scope>NUCLEOTIDE SEQUENCE</scope>
</reference>
<name>A0A6J5N092_9CAUD</name>
<evidence type="ECO:0000313" key="7">
    <source>
        <dbReference type="EMBL" id="CAB4192952.1"/>
    </source>
</evidence>
<evidence type="ECO:0000313" key="9">
    <source>
        <dbReference type="EMBL" id="CAB5231339.1"/>
    </source>
</evidence>
<gene>
    <name evidence="4" type="ORF">UFOVP1032_64</name>
    <name evidence="5" type="ORF">UFOVP1125_132</name>
    <name evidence="6" type="ORF">UFOVP1173_78</name>
    <name evidence="7" type="ORF">UFOVP1241_148</name>
    <name evidence="8" type="ORF">UFOVP1491_64</name>
    <name evidence="9" type="ORF">UFOVP1579_64</name>
    <name evidence="1" type="ORF">UFOVP485_57</name>
    <name evidence="2" type="ORF">UFOVP575_9</name>
    <name evidence="3" type="ORF">UFOVP963_151</name>
</gene>
<sequence>MAKKFLTPLNLMTRSSDPSGSEGDLFFNTTEKTLKIHNGSVWVAIPDPSPTPFYEHTHTYDGDVHTINVQNQITFEEINLNSITGEDLPVIIGIDGGNPNSTLTDSSLQNLTLLDGGTVGN</sequence>
<proteinExistence type="predicted"/>
<dbReference type="EMBL" id="LR796983">
    <property type="protein sequence ID" value="CAB4179720.1"/>
    <property type="molecule type" value="Genomic_DNA"/>
</dbReference>
<evidence type="ECO:0000313" key="6">
    <source>
        <dbReference type="EMBL" id="CAB4188969.1"/>
    </source>
</evidence>
<evidence type="ECO:0000313" key="8">
    <source>
        <dbReference type="EMBL" id="CAB4217691.1"/>
    </source>
</evidence>
<dbReference type="EMBL" id="LR797131">
    <property type="protein sequence ID" value="CAB4188969.1"/>
    <property type="molecule type" value="Genomic_DNA"/>
</dbReference>
<dbReference type="EMBL" id="LR796457">
    <property type="protein sequence ID" value="CAB4145881.1"/>
    <property type="molecule type" value="Genomic_DNA"/>
</dbReference>
<protein>
    <submittedName>
        <fullName evidence="2">Uncharacterized protein</fullName>
    </submittedName>
</protein>
<evidence type="ECO:0000313" key="1">
    <source>
        <dbReference type="EMBL" id="CAB4145881.1"/>
    </source>
</evidence>
<evidence type="ECO:0000313" key="3">
    <source>
        <dbReference type="EMBL" id="CAB4175322.1"/>
    </source>
</evidence>
<dbReference type="EMBL" id="LR796915">
    <property type="protein sequence ID" value="CAB4175322.1"/>
    <property type="molecule type" value="Genomic_DNA"/>
</dbReference>
<dbReference type="EMBL" id="LR798431">
    <property type="protein sequence ID" value="CAB5231339.1"/>
    <property type="molecule type" value="Genomic_DNA"/>
</dbReference>